<reference evidence="2 3" key="1">
    <citation type="submission" date="2020-06" db="EMBL/GenBank/DDBJ databases">
        <title>Transcriptomic and genomic resources for Thalictrum thalictroides and T. hernandezii: Facilitating candidate gene discovery in an emerging model plant lineage.</title>
        <authorList>
            <person name="Arias T."/>
            <person name="Riano-Pachon D.M."/>
            <person name="Di Stilio V.S."/>
        </authorList>
    </citation>
    <scope>NUCLEOTIDE SEQUENCE [LARGE SCALE GENOMIC DNA]</scope>
    <source>
        <strain evidence="3">cv. WT478/WT964</strain>
        <tissue evidence="2">Leaves</tissue>
    </source>
</reference>
<evidence type="ECO:0000256" key="1">
    <source>
        <dbReference type="SAM" id="MobiDB-lite"/>
    </source>
</evidence>
<feature type="compositionally biased region" description="Polar residues" evidence="1">
    <location>
        <begin position="28"/>
        <end position="52"/>
    </location>
</feature>
<proteinExistence type="predicted"/>
<evidence type="ECO:0000313" key="3">
    <source>
        <dbReference type="Proteomes" id="UP000554482"/>
    </source>
</evidence>
<feature type="compositionally biased region" description="Basic and acidic residues" evidence="1">
    <location>
        <begin position="13"/>
        <end position="22"/>
    </location>
</feature>
<dbReference type="AlphaFoldDB" id="A0A7J6VCD8"/>
<feature type="compositionally biased region" description="Basic residues" evidence="1">
    <location>
        <begin position="1"/>
        <end position="12"/>
    </location>
</feature>
<name>A0A7J6VCD8_THATH</name>
<organism evidence="2 3">
    <name type="scientific">Thalictrum thalictroides</name>
    <name type="common">Rue-anemone</name>
    <name type="synonym">Anemone thalictroides</name>
    <dbReference type="NCBI Taxonomy" id="46969"/>
    <lineage>
        <taxon>Eukaryota</taxon>
        <taxon>Viridiplantae</taxon>
        <taxon>Streptophyta</taxon>
        <taxon>Embryophyta</taxon>
        <taxon>Tracheophyta</taxon>
        <taxon>Spermatophyta</taxon>
        <taxon>Magnoliopsida</taxon>
        <taxon>Ranunculales</taxon>
        <taxon>Ranunculaceae</taxon>
        <taxon>Thalictroideae</taxon>
        <taxon>Thalictrum</taxon>
    </lineage>
</organism>
<accession>A0A7J6VCD8</accession>
<protein>
    <submittedName>
        <fullName evidence="2">Uncharacterized protein</fullName>
    </submittedName>
</protein>
<dbReference type="EMBL" id="JABWDY010034315">
    <property type="protein sequence ID" value="KAF5182769.1"/>
    <property type="molecule type" value="Genomic_DNA"/>
</dbReference>
<comment type="caution">
    <text evidence="2">The sequence shown here is derived from an EMBL/GenBank/DDBJ whole genome shotgun (WGS) entry which is preliminary data.</text>
</comment>
<feature type="region of interest" description="Disordered" evidence="1">
    <location>
        <begin position="1"/>
        <end position="52"/>
    </location>
</feature>
<evidence type="ECO:0000313" key="2">
    <source>
        <dbReference type="EMBL" id="KAF5182769.1"/>
    </source>
</evidence>
<keyword evidence="3" id="KW-1185">Reference proteome</keyword>
<sequence>MEKKAVNKKKKKGENPNDDMRSHHLMGTLSSSAPPTEKINSTHQSIPSSSRNIISADSMNKSLSNLVIKGSKLELDLAAVLGWKEKAIRGRRALTKEEACSKEI</sequence>
<gene>
    <name evidence="2" type="ORF">FRX31_027640</name>
</gene>
<dbReference type="Proteomes" id="UP000554482">
    <property type="component" value="Unassembled WGS sequence"/>
</dbReference>